<comment type="caution">
    <text evidence="2">The sequence shown here is derived from an EMBL/GenBank/DDBJ whole genome shotgun (WGS) entry which is preliminary data.</text>
</comment>
<dbReference type="EMBL" id="LFRF01000019">
    <property type="protein sequence ID" value="KND89316.1"/>
    <property type="molecule type" value="Genomic_DNA"/>
</dbReference>
<dbReference type="OrthoDB" id="4926440at2759"/>
<name>A0A0L0N5L6_TOLOC</name>
<accession>A0A0L0N5L6</accession>
<gene>
    <name evidence="2" type="ORF">TOPH_06043</name>
</gene>
<feature type="region of interest" description="Disordered" evidence="1">
    <location>
        <begin position="160"/>
        <end position="186"/>
    </location>
</feature>
<dbReference type="AlphaFoldDB" id="A0A0L0N5L6"/>
<protein>
    <submittedName>
        <fullName evidence="2">Uncharacterized protein</fullName>
    </submittedName>
</protein>
<evidence type="ECO:0000256" key="1">
    <source>
        <dbReference type="SAM" id="MobiDB-lite"/>
    </source>
</evidence>
<keyword evidence="3" id="KW-1185">Reference proteome</keyword>
<evidence type="ECO:0000313" key="2">
    <source>
        <dbReference type="EMBL" id="KND89316.1"/>
    </source>
</evidence>
<proteinExistence type="predicted"/>
<sequence>MSNLSLPPSNAGRVALAHAVHFFAPELAQTFVDFASEVDVPQHVGRFLAESVGEFLPFRQAQGLGPGPVQLTSVEHFLKMISSTFSPYYINGFRNNCKYFDHLVGPGSLVSVQGQALKPSDILIRELGLKALIADICQAIAYHAWDIAFCPPKPCLSRPIPQFDGADDPSSDPPQAGVTDDGGPFK</sequence>
<dbReference type="Proteomes" id="UP000036947">
    <property type="component" value="Unassembled WGS sequence"/>
</dbReference>
<organism evidence="2 3">
    <name type="scientific">Tolypocladium ophioglossoides (strain CBS 100239)</name>
    <name type="common">Snaketongue truffleclub</name>
    <name type="synonym">Elaphocordyceps ophioglossoides</name>
    <dbReference type="NCBI Taxonomy" id="1163406"/>
    <lineage>
        <taxon>Eukaryota</taxon>
        <taxon>Fungi</taxon>
        <taxon>Dikarya</taxon>
        <taxon>Ascomycota</taxon>
        <taxon>Pezizomycotina</taxon>
        <taxon>Sordariomycetes</taxon>
        <taxon>Hypocreomycetidae</taxon>
        <taxon>Hypocreales</taxon>
        <taxon>Ophiocordycipitaceae</taxon>
        <taxon>Tolypocladium</taxon>
    </lineage>
</organism>
<evidence type="ECO:0000313" key="3">
    <source>
        <dbReference type="Proteomes" id="UP000036947"/>
    </source>
</evidence>
<reference evidence="2 3" key="1">
    <citation type="journal article" date="2015" name="BMC Genomics">
        <title>The genome of the truffle-parasite Tolypocladium ophioglossoides and the evolution of antifungal peptaibiotics.</title>
        <authorList>
            <person name="Quandt C.A."/>
            <person name="Bushley K.E."/>
            <person name="Spatafora J.W."/>
        </authorList>
    </citation>
    <scope>NUCLEOTIDE SEQUENCE [LARGE SCALE GENOMIC DNA]</scope>
    <source>
        <strain evidence="2 3">CBS 100239</strain>
    </source>
</reference>